<dbReference type="Pfam" id="PF07883">
    <property type="entry name" value="Cupin_2"/>
    <property type="match status" value="1"/>
</dbReference>
<comment type="caution">
    <text evidence="2">The sequence shown here is derived from an EMBL/GenBank/DDBJ whole genome shotgun (WGS) entry which is preliminary data.</text>
</comment>
<dbReference type="SUPFAM" id="SSF51182">
    <property type="entry name" value="RmlC-like cupins"/>
    <property type="match status" value="1"/>
</dbReference>
<organism evidence="2 3">
    <name type="scientific">Hymenobacter aquaticus</name>
    <dbReference type="NCBI Taxonomy" id="1867101"/>
    <lineage>
        <taxon>Bacteria</taxon>
        <taxon>Pseudomonadati</taxon>
        <taxon>Bacteroidota</taxon>
        <taxon>Cytophagia</taxon>
        <taxon>Cytophagales</taxon>
        <taxon>Hymenobacteraceae</taxon>
        <taxon>Hymenobacter</taxon>
    </lineage>
</organism>
<dbReference type="RefSeq" id="WP_135464266.1">
    <property type="nucleotide sequence ID" value="NZ_SRLC01000002.1"/>
</dbReference>
<protein>
    <submittedName>
        <fullName evidence="2">Cupin domain-containing protein</fullName>
    </submittedName>
</protein>
<evidence type="ECO:0000313" key="2">
    <source>
        <dbReference type="EMBL" id="TGE21720.1"/>
    </source>
</evidence>
<evidence type="ECO:0000313" key="3">
    <source>
        <dbReference type="Proteomes" id="UP000297549"/>
    </source>
</evidence>
<sequence length="193" mass="21264">MKTNLPPSPASPTYPLTIDNGLGEQLTFLGVQPEPDGDRLLVENTVAPGLGPLMHTHWLQDESLTVVRGRLAYQVLGQPTQYAGPGDTVLFARGTPHRFWNAGPDPLHCHGWIKPAHTIVFFLSAIYQAQRKSGRLQPEAFDAAYLLTRYAREYDLPELPRLVRQVVIPTTYLAGKLLGKYRKFAGAPAPVAA</sequence>
<dbReference type="EMBL" id="SRLC01000002">
    <property type="protein sequence ID" value="TGE21720.1"/>
    <property type="molecule type" value="Genomic_DNA"/>
</dbReference>
<name>A0A4Z0PVA8_9BACT</name>
<dbReference type="InterPro" id="IPR013096">
    <property type="entry name" value="Cupin_2"/>
</dbReference>
<proteinExistence type="predicted"/>
<gene>
    <name evidence="2" type="ORF">E5K00_15725</name>
</gene>
<feature type="domain" description="Cupin type-2" evidence="1">
    <location>
        <begin position="45"/>
        <end position="109"/>
    </location>
</feature>
<dbReference type="Proteomes" id="UP000297549">
    <property type="component" value="Unassembled WGS sequence"/>
</dbReference>
<dbReference type="InterPro" id="IPR011051">
    <property type="entry name" value="RmlC_Cupin_sf"/>
</dbReference>
<dbReference type="OrthoDB" id="1423961at2"/>
<reference evidence="2 3" key="1">
    <citation type="submission" date="2019-04" db="EMBL/GenBank/DDBJ databases">
        <authorList>
            <person name="Feng G."/>
            <person name="Zhang J."/>
            <person name="Zhu H."/>
        </authorList>
    </citation>
    <scope>NUCLEOTIDE SEQUENCE [LARGE SCALE GENOMIC DNA]</scope>
    <source>
        <strain evidence="2 3">JCM 31653</strain>
    </source>
</reference>
<accession>A0A4Z0PVA8</accession>
<dbReference type="AlphaFoldDB" id="A0A4Z0PVA8"/>
<dbReference type="CDD" id="cd02208">
    <property type="entry name" value="cupin_RmlC-like"/>
    <property type="match status" value="1"/>
</dbReference>
<dbReference type="InterPro" id="IPR014710">
    <property type="entry name" value="RmlC-like_jellyroll"/>
</dbReference>
<keyword evidence="3" id="KW-1185">Reference proteome</keyword>
<dbReference type="Gene3D" id="2.60.120.10">
    <property type="entry name" value="Jelly Rolls"/>
    <property type="match status" value="1"/>
</dbReference>
<evidence type="ECO:0000259" key="1">
    <source>
        <dbReference type="Pfam" id="PF07883"/>
    </source>
</evidence>